<feature type="compositionally biased region" description="Low complexity" evidence="1">
    <location>
        <begin position="1"/>
        <end position="17"/>
    </location>
</feature>
<evidence type="ECO:0000313" key="3">
    <source>
        <dbReference type="Proteomes" id="UP001279734"/>
    </source>
</evidence>
<evidence type="ECO:0000313" key="2">
    <source>
        <dbReference type="EMBL" id="GMH19283.1"/>
    </source>
</evidence>
<dbReference type="AlphaFoldDB" id="A0AAD3SXG1"/>
<proteinExistence type="predicted"/>
<organism evidence="2 3">
    <name type="scientific">Nepenthes gracilis</name>
    <name type="common">Slender pitcher plant</name>
    <dbReference type="NCBI Taxonomy" id="150966"/>
    <lineage>
        <taxon>Eukaryota</taxon>
        <taxon>Viridiplantae</taxon>
        <taxon>Streptophyta</taxon>
        <taxon>Embryophyta</taxon>
        <taxon>Tracheophyta</taxon>
        <taxon>Spermatophyta</taxon>
        <taxon>Magnoliopsida</taxon>
        <taxon>eudicotyledons</taxon>
        <taxon>Gunneridae</taxon>
        <taxon>Pentapetalae</taxon>
        <taxon>Caryophyllales</taxon>
        <taxon>Nepenthaceae</taxon>
        <taxon>Nepenthes</taxon>
    </lineage>
</organism>
<dbReference type="Proteomes" id="UP001279734">
    <property type="component" value="Unassembled WGS sequence"/>
</dbReference>
<name>A0AAD3SXG1_NEPGR</name>
<comment type="caution">
    <text evidence="2">The sequence shown here is derived from an EMBL/GenBank/DDBJ whole genome shotgun (WGS) entry which is preliminary data.</text>
</comment>
<keyword evidence="3" id="KW-1185">Reference proteome</keyword>
<reference evidence="2" key="1">
    <citation type="submission" date="2023-05" db="EMBL/GenBank/DDBJ databases">
        <title>Nepenthes gracilis genome sequencing.</title>
        <authorList>
            <person name="Fukushima K."/>
        </authorList>
    </citation>
    <scope>NUCLEOTIDE SEQUENCE</scope>
    <source>
        <strain evidence="2">SING2019-196</strain>
    </source>
</reference>
<sequence>MRSATSKSSRPESAARSSEGELGHFKIALNGEEIMLVAPRTISTGSQPEIAHRPQLQHHWQQTSGDGSRPLQPDLGQETRTHYISDNYYQLHPPKVIVSFRTPT</sequence>
<feature type="region of interest" description="Disordered" evidence="1">
    <location>
        <begin position="45"/>
        <end position="76"/>
    </location>
</feature>
<gene>
    <name evidence="2" type="ORF">Nepgr_021124</name>
</gene>
<evidence type="ECO:0000256" key="1">
    <source>
        <dbReference type="SAM" id="MobiDB-lite"/>
    </source>
</evidence>
<dbReference type="EMBL" id="BSYO01000020">
    <property type="protein sequence ID" value="GMH19283.1"/>
    <property type="molecule type" value="Genomic_DNA"/>
</dbReference>
<accession>A0AAD3SXG1</accession>
<feature type="region of interest" description="Disordered" evidence="1">
    <location>
        <begin position="1"/>
        <end position="23"/>
    </location>
</feature>
<protein>
    <submittedName>
        <fullName evidence="2">Uncharacterized protein</fullName>
    </submittedName>
</protein>